<proteinExistence type="inferred from homology"/>
<keyword evidence="3" id="KW-1185">Reference proteome</keyword>
<comment type="similarity">
    <text evidence="1">Belongs to the UPF0047 family.</text>
</comment>
<dbReference type="Pfam" id="PF01894">
    <property type="entry name" value="YjbQ"/>
    <property type="match status" value="1"/>
</dbReference>
<name>A0A7R9BUN6_9CRUS</name>
<dbReference type="SUPFAM" id="SSF111038">
    <property type="entry name" value="YjbQ-like"/>
    <property type="match status" value="1"/>
</dbReference>
<dbReference type="OrthoDB" id="10255963at2759"/>
<dbReference type="Proteomes" id="UP000678499">
    <property type="component" value="Unassembled WGS sequence"/>
</dbReference>
<dbReference type="InterPro" id="IPR001602">
    <property type="entry name" value="UPF0047_YjbQ-like"/>
</dbReference>
<gene>
    <name evidence="2" type="ORF">NMOB1V02_LOCUS8230</name>
</gene>
<dbReference type="PANTHER" id="PTHR30615">
    <property type="entry name" value="UNCHARACTERIZED PROTEIN YJBQ-RELATED"/>
    <property type="match status" value="1"/>
</dbReference>
<protein>
    <submittedName>
        <fullName evidence="2">Uncharacterized protein</fullName>
    </submittedName>
</protein>
<accession>A0A7R9BUN6</accession>
<dbReference type="EMBL" id="CAJPEX010002255">
    <property type="protein sequence ID" value="CAG0920724.1"/>
    <property type="molecule type" value="Genomic_DNA"/>
</dbReference>
<dbReference type="EMBL" id="OA884292">
    <property type="protein sequence ID" value="CAD7280572.1"/>
    <property type="molecule type" value="Genomic_DNA"/>
</dbReference>
<dbReference type="PROSITE" id="PS01314">
    <property type="entry name" value="UPF0047"/>
    <property type="match status" value="1"/>
</dbReference>
<evidence type="ECO:0000313" key="2">
    <source>
        <dbReference type="EMBL" id="CAD7280572.1"/>
    </source>
</evidence>
<dbReference type="NCBIfam" id="TIGR00149">
    <property type="entry name" value="TIGR00149_YjbQ"/>
    <property type="match status" value="1"/>
</dbReference>
<evidence type="ECO:0000256" key="1">
    <source>
        <dbReference type="ARBA" id="ARBA00005534"/>
    </source>
</evidence>
<evidence type="ECO:0000313" key="3">
    <source>
        <dbReference type="Proteomes" id="UP000678499"/>
    </source>
</evidence>
<dbReference type="AlphaFoldDB" id="A0A7R9BUN6"/>
<sequence length="209" mass="23073">MIILRTSLLKSCHNMATSGSKTSLSKGIQFGSAWLQRKIHIRPQRRGCHVVTDEVLKQVPELSNFAVGMCHIQILHTSASLALNENWDPDVRDDMEMMLNKIVPEVSSQAEISFKIFKISEQYPVFQGMPYKHSCEGPDDMPAHVKACFMGSSLTIPVTEGKLNLGTWQGIWLCEHRNHAGSRKLIVTLSGCLKDASGGRSPNSPGPST</sequence>
<reference evidence="2" key="1">
    <citation type="submission" date="2020-11" db="EMBL/GenBank/DDBJ databases">
        <authorList>
            <person name="Tran Van P."/>
        </authorList>
    </citation>
    <scope>NUCLEOTIDE SEQUENCE</scope>
</reference>
<dbReference type="Gene3D" id="2.60.120.460">
    <property type="entry name" value="YjbQ-like"/>
    <property type="match status" value="1"/>
</dbReference>
<dbReference type="InterPro" id="IPR035917">
    <property type="entry name" value="YjbQ-like_sf"/>
</dbReference>
<dbReference type="PANTHER" id="PTHR30615:SF8">
    <property type="entry name" value="UPF0047 PROTEIN C4A8.02C"/>
    <property type="match status" value="1"/>
</dbReference>
<organism evidence="2">
    <name type="scientific">Notodromas monacha</name>
    <dbReference type="NCBI Taxonomy" id="399045"/>
    <lineage>
        <taxon>Eukaryota</taxon>
        <taxon>Metazoa</taxon>
        <taxon>Ecdysozoa</taxon>
        <taxon>Arthropoda</taxon>
        <taxon>Crustacea</taxon>
        <taxon>Oligostraca</taxon>
        <taxon>Ostracoda</taxon>
        <taxon>Podocopa</taxon>
        <taxon>Podocopida</taxon>
        <taxon>Cypridocopina</taxon>
        <taxon>Cypridoidea</taxon>
        <taxon>Cyprididae</taxon>
        <taxon>Notodromas</taxon>
    </lineage>
</organism>